<evidence type="ECO:0000313" key="1">
    <source>
        <dbReference type="EMBL" id="MFC0681330.1"/>
    </source>
</evidence>
<name>A0ABV6RWH0_9GAMM</name>
<dbReference type="EMBL" id="JBHLTG010000007">
    <property type="protein sequence ID" value="MFC0681330.1"/>
    <property type="molecule type" value="Genomic_DNA"/>
</dbReference>
<gene>
    <name evidence="1" type="ORF">ACFFGH_26160</name>
</gene>
<protein>
    <submittedName>
        <fullName evidence="1">Uncharacterized protein</fullName>
    </submittedName>
</protein>
<dbReference type="RefSeq" id="WP_386673846.1">
    <property type="nucleotide sequence ID" value="NZ_JBHLTG010000007.1"/>
</dbReference>
<organism evidence="1 2">
    <name type="scientific">Lysobacter korlensis</name>
    <dbReference type="NCBI Taxonomy" id="553636"/>
    <lineage>
        <taxon>Bacteria</taxon>
        <taxon>Pseudomonadati</taxon>
        <taxon>Pseudomonadota</taxon>
        <taxon>Gammaproteobacteria</taxon>
        <taxon>Lysobacterales</taxon>
        <taxon>Lysobacteraceae</taxon>
        <taxon>Lysobacter</taxon>
    </lineage>
</organism>
<comment type="caution">
    <text evidence="1">The sequence shown here is derived from an EMBL/GenBank/DDBJ whole genome shotgun (WGS) entry which is preliminary data.</text>
</comment>
<sequence>MWKRDRTPVASTMATTPTKLFDDVTTAPMEILSAEVARSLSIPARDAEDLLTLACTILQERPSRVAVLEDGRLSEGSACFLACAAAELQA</sequence>
<accession>A0ABV6RWH0</accession>
<dbReference type="Proteomes" id="UP001589896">
    <property type="component" value="Unassembled WGS sequence"/>
</dbReference>
<keyword evidence="2" id="KW-1185">Reference proteome</keyword>
<evidence type="ECO:0000313" key="2">
    <source>
        <dbReference type="Proteomes" id="UP001589896"/>
    </source>
</evidence>
<proteinExistence type="predicted"/>
<reference evidence="1 2" key="1">
    <citation type="submission" date="2024-09" db="EMBL/GenBank/DDBJ databases">
        <authorList>
            <person name="Sun Q."/>
            <person name="Mori K."/>
        </authorList>
    </citation>
    <scope>NUCLEOTIDE SEQUENCE [LARGE SCALE GENOMIC DNA]</scope>
    <source>
        <strain evidence="1 2">KCTC 23076</strain>
    </source>
</reference>